<gene>
    <name evidence="2" type="ORF">CSV86_018020</name>
</gene>
<name>L1M139_9PSED</name>
<dbReference type="GO" id="GO:0000257">
    <property type="term" value="F:nitrilase activity"/>
    <property type="evidence" value="ECO:0007669"/>
    <property type="project" value="TreeGrafter"/>
</dbReference>
<dbReference type="GO" id="GO:0051410">
    <property type="term" value="P:detoxification of nitrogen compound"/>
    <property type="evidence" value="ECO:0007669"/>
    <property type="project" value="TreeGrafter"/>
</dbReference>
<accession>L1M139</accession>
<dbReference type="PROSITE" id="PS50263">
    <property type="entry name" value="CN_HYDROLASE"/>
    <property type="match status" value="1"/>
</dbReference>
<reference evidence="2 3" key="1">
    <citation type="journal article" date="2013" name="Genome Announc.">
        <title>Genome Sequence of Naphthalene-Degrading Soil Bacterium Pseudomonas putida CSV86.</title>
        <authorList>
            <person name="Phale P.S."/>
            <person name="Paliwal V."/>
            <person name="Raju S.C."/>
            <person name="Modak A."/>
            <person name="Purohit H.J."/>
        </authorList>
    </citation>
    <scope>NUCLEOTIDE SEQUENCE [LARGE SCALE GENOMIC DNA]</scope>
    <source>
        <strain evidence="2 3">CSV86</strain>
    </source>
</reference>
<keyword evidence="3" id="KW-1185">Reference proteome</keyword>
<dbReference type="CDD" id="cd07564">
    <property type="entry name" value="nitrilases_CHs"/>
    <property type="match status" value="1"/>
</dbReference>
<comment type="similarity">
    <text evidence="1">Belongs to the carbon-nitrogen hydrolase superfamily. Nitrilase family.</text>
</comment>
<protein>
    <submittedName>
        <fullName evidence="2">Carbon-nitrogen hydrolase family protein</fullName>
    </submittedName>
</protein>
<dbReference type="PANTHER" id="PTHR46044:SF1">
    <property type="entry name" value="CN HYDROLASE DOMAIN-CONTAINING PROTEIN"/>
    <property type="match status" value="1"/>
</dbReference>
<dbReference type="OrthoDB" id="9803803at2"/>
<dbReference type="EMBL" id="AMWJ02000002">
    <property type="protein sequence ID" value="NNJ16962.1"/>
    <property type="molecule type" value="Genomic_DNA"/>
</dbReference>
<dbReference type="PANTHER" id="PTHR46044">
    <property type="entry name" value="NITRILASE"/>
    <property type="match status" value="1"/>
</dbReference>
<dbReference type="SUPFAM" id="SSF56317">
    <property type="entry name" value="Carbon-nitrogen hydrolase"/>
    <property type="match status" value="1"/>
</dbReference>
<organism evidence="2 3">
    <name type="scientific">Pseudomonas bharatica CSV86</name>
    <dbReference type="NCBI Taxonomy" id="1005395"/>
    <lineage>
        <taxon>Bacteria</taxon>
        <taxon>Pseudomonadati</taxon>
        <taxon>Pseudomonadota</taxon>
        <taxon>Gammaproteobacteria</taxon>
        <taxon>Pseudomonadales</taxon>
        <taxon>Pseudomonadaceae</taxon>
        <taxon>Pseudomonas</taxon>
        <taxon>Pseudomonas bharatica</taxon>
    </lineage>
</organism>
<evidence type="ECO:0000313" key="2">
    <source>
        <dbReference type="EMBL" id="NNJ16962.1"/>
    </source>
</evidence>
<sequence length="339" mass="36871">MPINHPTYRVAAVQAAPEFLDLEATVEKAVGLMQQAASAGASLVAFPENFFPGYPFFLWLGSPAWAMQFIQRYHDNSLVIDSPHYQRLCEAARRLGIYLSIGFSEKSNGSLYMAQALIDDQGKTLSTRRKLKPTLVERSLFGEGDGSDLSVIDTPLGKVGSLCCWEHVQPLSKYALFAQHEQVHIAAWPSFSLYSGVAYALGPEVNTAVTQTYAVEGQCFVVAPSSVVSDRMVELLCHNEEARQLLPSGGGHARIFGPDGSPLAEPLDEHREGLLLADIDLGVLSLAKLAADPVGHYSRPDVTRLLLDNTPRRPVQLGTFAQSDAVAPTRNPDEVQPDA</sequence>
<dbReference type="RefSeq" id="WP_009399621.1">
    <property type="nucleotide sequence ID" value="NZ_AMWJ02000002.1"/>
</dbReference>
<dbReference type="AlphaFoldDB" id="L1M139"/>
<dbReference type="GO" id="GO:0018822">
    <property type="term" value="F:nitrile hydratase activity"/>
    <property type="evidence" value="ECO:0007669"/>
    <property type="project" value="TreeGrafter"/>
</dbReference>
<keyword evidence="2" id="KW-0378">Hydrolase</keyword>
<dbReference type="Proteomes" id="UP000010448">
    <property type="component" value="Unassembled WGS sequence"/>
</dbReference>
<evidence type="ECO:0000256" key="1">
    <source>
        <dbReference type="ARBA" id="ARBA00008129"/>
    </source>
</evidence>
<dbReference type="InterPro" id="IPR044149">
    <property type="entry name" value="Nitrilases_CHs"/>
</dbReference>
<comment type="caution">
    <text evidence="2">The sequence shown here is derived from an EMBL/GenBank/DDBJ whole genome shotgun (WGS) entry which is preliminary data.</text>
</comment>
<evidence type="ECO:0000313" key="3">
    <source>
        <dbReference type="Proteomes" id="UP000010448"/>
    </source>
</evidence>
<proteinExistence type="inferred from homology"/>
<dbReference type="InterPro" id="IPR003010">
    <property type="entry name" value="C-N_Hydrolase"/>
</dbReference>
<dbReference type="Pfam" id="PF00795">
    <property type="entry name" value="CN_hydrolase"/>
    <property type="match status" value="1"/>
</dbReference>
<dbReference type="InterPro" id="IPR036526">
    <property type="entry name" value="C-N_Hydrolase_sf"/>
</dbReference>
<dbReference type="Gene3D" id="3.60.110.10">
    <property type="entry name" value="Carbon-nitrogen hydrolase"/>
    <property type="match status" value="1"/>
</dbReference>
<dbReference type="eggNOG" id="COG0388">
    <property type="taxonomic scope" value="Bacteria"/>
</dbReference>